<protein>
    <submittedName>
        <fullName evidence="1">Uncharacterized protein</fullName>
    </submittedName>
</protein>
<gene>
    <name evidence="1" type="ORF">I4F81_002997</name>
</gene>
<organism evidence="1 2">
    <name type="scientific">Pyropia yezoensis</name>
    <name type="common">Susabi-nori</name>
    <name type="synonym">Porphyra yezoensis</name>
    <dbReference type="NCBI Taxonomy" id="2788"/>
    <lineage>
        <taxon>Eukaryota</taxon>
        <taxon>Rhodophyta</taxon>
        <taxon>Bangiophyceae</taxon>
        <taxon>Bangiales</taxon>
        <taxon>Bangiaceae</taxon>
        <taxon>Pyropia</taxon>
    </lineage>
</organism>
<dbReference type="EMBL" id="CM020618">
    <property type="protein sequence ID" value="KAK1860408.1"/>
    <property type="molecule type" value="Genomic_DNA"/>
</dbReference>
<keyword evidence="2" id="KW-1185">Reference proteome</keyword>
<evidence type="ECO:0000313" key="2">
    <source>
        <dbReference type="Proteomes" id="UP000798662"/>
    </source>
</evidence>
<comment type="caution">
    <text evidence="1">The sequence shown here is derived from an EMBL/GenBank/DDBJ whole genome shotgun (WGS) entry which is preliminary data.</text>
</comment>
<dbReference type="Proteomes" id="UP000798662">
    <property type="component" value="Chromosome 1"/>
</dbReference>
<proteinExistence type="predicted"/>
<name>A0ACC3BR41_PYRYE</name>
<reference evidence="1" key="1">
    <citation type="submission" date="2019-11" db="EMBL/GenBank/DDBJ databases">
        <title>Nori genome reveals adaptations in red seaweeds to the harsh intertidal environment.</title>
        <authorList>
            <person name="Wang D."/>
            <person name="Mao Y."/>
        </authorList>
    </citation>
    <scope>NUCLEOTIDE SEQUENCE</scope>
    <source>
        <tissue evidence="1">Gametophyte</tissue>
    </source>
</reference>
<evidence type="ECO:0000313" key="1">
    <source>
        <dbReference type="EMBL" id="KAK1860408.1"/>
    </source>
</evidence>
<sequence length="982" mass="96632">MPPPLPPRSGLPSPLAAPPVPPAAFYAPLPRAGAGRWVPPAFRGGAARSALVASLATDVARRIQPFPTQAAAVAAAAGANAAAAATAAAPVGRRRPAAAAVAAAGGGGGDAPGVGPPSRRRRLGPPPPPVGRDDVVRPGAAARRAAEDVVYDDQETVLFAVEKGADGRRRYVACTRLALWRRYAARLARGLAADTTAAAAPASVAPWGGGGGGGGGGAPARGPPSSVDELPLHVYEVIPSGVRVKLYFDLEFQTGGGLNAAADGRAMVAALLGRVGAALDALRGGRWPPPPPLTPLTPSILPATTTRTATAAASVATDASPPGWPTSTTDVGGKVAVGPLTAPAAEDPVPAAAAPAAPPPSLAPGSDDRALPSVTDVPWYLAGAVYLDSTTSSKFSAHLVLPAVVFPCVADAGVFVKGVVAAAVASDEAANTSLMLVDVAPSSAPPPTAVPTGAPPVETGGASAPPPPEKASAPPRSPLQPPPPSMMAAAAAAAPAPAAARVPFCDTSVYTRNRCFRLVGSSKYGRRARLLPSPLPLPAELSSPLPAAAAGDVGATAAVVQPGISRALFLRSLITAIPTWPPVAVVSTGAVYLGGPPPTSAAVVGSPNPLGGAAAGHLGGGGAPRALGVAGGGAAVLPPYPRLTAHIQALVATGGAPTGGAGTVRTAAFFAASWTAVYSIGGGYRWCTRLGRHHRSNGVYFVVDVPRRSMTLRCYDADCVGWVSPPVALDGALFEGEGPIPAEGEGVGRGGGGEGTRTASPPSPPPLGPRWEPDADERAALEALAAEDLPALWGEEGAAAAGGVCGGNGGRDDGEGGDGPGGAAAAVHAARRGPSCGGWAPDAAEHAALEALAAEDLSALWGEEGAAGAGAGGDNGGTAPPAAPLELRQRRWEPDAAERAAPVAVIAEDVGGLWGDEGAATGSRGAVTPPPPPPRKPPQPPPLLSPSPRSPPPPPSAWRPDAGEQAALAALAAEVGGSEKVV</sequence>
<accession>A0ACC3BR41</accession>